<dbReference type="EMBL" id="BMAV01007672">
    <property type="protein sequence ID" value="GFY50731.1"/>
    <property type="molecule type" value="Genomic_DNA"/>
</dbReference>
<accession>A0A8X7BZA7</accession>
<name>A0A8X7BZA7_9ARAC</name>
<organism evidence="1 2">
    <name type="scientific">Trichonephila inaurata madagascariensis</name>
    <dbReference type="NCBI Taxonomy" id="2747483"/>
    <lineage>
        <taxon>Eukaryota</taxon>
        <taxon>Metazoa</taxon>
        <taxon>Ecdysozoa</taxon>
        <taxon>Arthropoda</taxon>
        <taxon>Chelicerata</taxon>
        <taxon>Arachnida</taxon>
        <taxon>Araneae</taxon>
        <taxon>Araneomorphae</taxon>
        <taxon>Entelegynae</taxon>
        <taxon>Araneoidea</taxon>
        <taxon>Nephilidae</taxon>
        <taxon>Trichonephila</taxon>
        <taxon>Trichonephila inaurata</taxon>
    </lineage>
</organism>
<comment type="caution">
    <text evidence="1">The sequence shown here is derived from an EMBL/GenBank/DDBJ whole genome shotgun (WGS) entry which is preliminary data.</text>
</comment>
<evidence type="ECO:0000313" key="1">
    <source>
        <dbReference type="EMBL" id="GFY50731.1"/>
    </source>
</evidence>
<dbReference type="AlphaFoldDB" id="A0A8X7BZA7"/>
<keyword evidence="2" id="KW-1185">Reference proteome</keyword>
<sequence>MVQFSEHLIFLRKYSPSWSSSNSVSSVISTLFVLNGSKKSIPNLALILSPEPKSKSTSLRHLLFPSLPPYLEEKGHKKWFSAIPMHSETISRTVSLPG</sequence>
<proteinExistence type="predicted"/>
<gene>
    <name evidence="1" type="ORF">TNIN_390211</name>
</gene>
<evidence type="ECO:0000313" key="2">
    <source>
        <dbReference type="Proteomes" id="UP000886998"/>
    </source>
</evidence>
<dbReference type="Proteomes" id="UP000886998">
    <property type="component" value="Unassembled WGS sequence"/>
</dbReference>
<reference evidence="1" key="1">
    <citation type="submission" date="2020-08" db="EMBL/GenBank/DDBJ databases">
        <title>Multicomponent nature underlies the extraordinary mechanical properties of spider dragline silk.</title>
        <authorList>
            <person name="Kono N."/>
            <person name="Nakamura H."/>
            <person name="Mori M."/>
            <person name="Yoshida Y."/>
            <person name="Ohtoshi R."/>
            <person name="Malay A.D."/>
            <person name="Moran D.A.P."/>
            <person name="Tomita M."/>
            <person name="Numata K."/>
            <person name="Arakawa K."/>
        </authorList>
    </citation>
    <scope>NUCLEOTIDE SEQUENCE</scope>
</reference>
<protein>
    <submittedName>
        <fullName evidence="1">Uncharacterized protein</fullName>
    </submittedName>
</protein>